<dbReference type="RefSeq" id="WP_133614444.1">
    <property type="nucleotide sequence ID" value="NZ_SNYW01000011.1"/>
</dbReference>
<dbReference type="Proteomes" id="UP000295783">
    <property type="component" value="Unassembled WGS sequence"/>
</dbReference>
<protein>
    <submittedName>
        <fullName evidence="1">Uncharacterized protein with NRDE domain</fullName>
    </submittedName>
</protein>
<dbReference type="EMBL" id="SNYW01000011">
    <property type="protein sequence ID" value="TDQ80450.1"/>
    <property type="molecule type" value="Genomic_DNA"/>
</dbReference>
<reference evidence="1 2" key="1">
    <citation type="submission" date="2019-03" db="EMBL/GenBank/DDBJ databases">
        <title>Genomic Encyclopedia of Type Strains, Phase III (KMG-III): the genomes of soil and plant-associated and newly described type strains.</title>
        <authorList>
            <person name="Whitman W."/>
        </authorList>
    </citation>
    <scope>NUCLEOTIDE SEQUENCE [LARGE SCALE GENOMIC DNA]</scope>
    <source>
        <strain evidence="1 2">CGMCC 1.7660</strain>
    </source>
</reference>
<evidence type="ECO:0000313" key="1">
    <source>
        <dbReference type="EMBL" id="TDQ80450.1"/>
    </source>
</evidence>
<organism evidence="1 2">
    <name type="scientific">Dongia mobilis</name>
    <dbReference type="NCBI Taxonomy" id="578943"/>
    <lineage>
        <taxon>Bacteria</taxon>
        <taxon>Pseudomonadati</taxon>
        <taxon>Pseudomonadota</taxon>
        <taxon>Alphaproteobacteria</taxon>
        <taxon>Rhodospirillales</taxon>
        <taxon>Dongiaceae</taxon>
        <taxon>Dongia</taxon>
    </lineage>
</organism>
<sequence length="249" mass="27677">MCSVIILNRPGHDWPILIAANRDEMHDRPWLPPARHWPDRPEIVAGQDLLAGGSWLGINDFGVVAGILNRPNTLGPQAGKRSRGELVLDALDLADADAAIEMLAQLDAAAYRPFNMFVADNSAAFWLRNDGTQLIAETLPPGLSMITAHDRNDPGSRRIRYYLPQWQAAEAPLPERQDWREWEALLGSRRHEPGGDVFDAMHIVSNTGFGTMSSSLIALPSVQHSERLPVWRFLGGRPETIAWQEIDLA</sequence>
<gene>
    <name evidence="1" type="ORF">A8950_2980</name>
</gene>
<dbReference type="Pfam" id="PF05742">
    <property type="entry name" value="TANGO2"/>
    <property type="match status" value="1"/>
</dbReference>
<proteinExistence type="predicted"/>
<dbReference type="AlphaFoldDB" id="A0A4R6WNB9"/>
<comment type="caution">
    <text evidence="1">The sequence shown here is derived from an EMBL/GenBank/DDBJ whole genome shotgun (WGS) entry which is preliminary data.</text>
</comment>
<name>A0A4R6WNB9_9PROT</name>
<accession>A0A4R6WNB9</accession>
<dbReference type="InterPro" id="IPR008551">
    <property type="entry name" value="TANGO2"/>
</dbReference>
<dbReference type="PANTHER" id="PTHR17985">
    <property type="entry name" value="SER/THR-RICH PROTEIN T10 IN DGCR REGION"/>
    <property type="match status" value="1"/>
</dbReference>
<dbReference type="OrthoDB" id="4380123at2"/>
<dbReference type="PANTHER" id="PTHR17985:SF8">
    <property type="entry name" value="TRANSPORT AND GOLGI ORGANIZATION PROTEIN 2 HOMOLOG"/>
    <property type="match status" value="1"/>
</dbReference>
<keyword evidence="2" id="KW-1185">Reference proteome</keyword>
<dbReference type="Gene3D" id="3.60.60.10">
    <property type="entry name" value="Penicillin V Acylase, Chain A"/>
    <property type="match status" value="1"/>
</dbReference>
<evidence type="ECO:0000313" key="2">
    <source>
        <dbReference type="Proteomes" id="UP000295783"/>
    </source>
</evidence>